<evidence type="ECO:0000256" key="3">
    <source>
        <dbReference type="ARBA" id="ARBA00022705"/>
    </source>
</evidence>
<feature type="region of interest" description="Domain I, interacts with DnaA modulators" evidence="8">
    <location>
        <begin position="1"/>
        <end position="145"/>
    </location>
</feature>
<dbReference type="InterPro" id="IPR010921">
    <property type="entry name" value="Trp_repressor/repl_initiator"/>
</dbReference>
<evidence type="ECO:0000313" key="15">
    <source>
        <dbReference type="EMBL" id="MBC6466187.1"/>
    </source>
</evidence>
<proteinExistence type="inferred from homology"/>
<keyword evidence="7 8" id="KW-0238">DNA-binding</keyword>
<evidence type="ECO:0000256" key="10">
    <source>
        <dbReference type="RuleBase" id="RU000577"/>
    </source>
</evidence>
<dbReference type="InterPro" id="IPR013317">
    <property type="entry name" value="DnaA_dom"/>
</dbReference>
<evidence type="ECO:0000256" key="12">
    <source>
        <dbReference type="SAM" id="MobiDB-lite"/>
    </source>
</evidence>
<dbReference type="PANTHER" id="PTHR30050:SF2">
    <property type="entry name" value="CHROMOSOMAL REPLICATION INITIATOR PROTEIN DNAA"/>
    <property type="match status" value="1"/>
</dbReference>
<dbReference type="SUPFAM" id="SSF48295">
    <property type="entry name" value="TrpR-like"/>
    <property type="match status" value="1"/>
</dbReference>
<dbReference type="Gene3D" id="1.10.8.60">
    <property type="match status" value="1"/>
</dbReference>
<feature type="binding site" evidence="8">
    <location>
        <position position="402"/>
    </location>
    <ligand>
        <name>ATP</name>
        <dbReference type="ChEBI" id="CHEBI:30616"/>
    </ligand>
</feature>
<dbReference type="HAMAP" id="MF_00377">
    <property type="entry name" value="DnaA_bact"/>
    <property type="match status" value="1"/>
</dbReference>
<comment type="caution">
    <text evidence="15">The sequence shown here is derived from an EMBL/GenBank/DDBJ whole genome shotgun (WGS) entry which is preliminary data.</text>
</comment>
<comment type="caution">
    <text evidence="8">Lacks conserved residue(s) required for the propagation of feature annotation.</text>
</comment>
<feature type="region of interest" description="Domain IV, binds dsDNA" evidence="8">
    <location>
        <begin position="571"/>
        <end position="696"/>
    </location>
</feature>
<reference evidence="15 16" key="1">
    <citation type="submission" date="2020-06" db="EMBL/GenBank/DDBJ databases">
        <title>Actinomadura xiongansis sp. nov., isolated from soil of Baiyangdian.</title>
        <authorList>
            <person name="Zhang X."/>
        </authorList>
    </citation>
    <scope>NUCLEOTIDE SEQUENCE [LARGE SCALE GENOMIC DNA]</scope>
    <source>
        <strain evidence="15 16">HBUM206468</strain>
    </source>
</reference>
<feature type="compositionally biased region" description="Basic and acidic residues" evidence="12">
    <location>
        <begin position="342"/>
        <end position="352"/>
    </location>
</feature>
<dbReference type="SUPFAM" id="SSF52540">
    <property type="entry name" value="P-loop containing nucleoside triphosphate hydrolases"/>
    <property type="match status" value="1"/>
</dbReference>
<name>A0ABR7LMX4_9ACTN</name>
<feature type="compositionally biased region" description="Pro residues" evidence="12">
    <location>
        <begin position="176"/>
        <end position="185"/>
    </location>
</feature>
<dbReference type="RefSeq" id="WP_187243199.1">
    <property type="nucleotide sequence ID" value="NZ_BAAAOK010000056.1"/>
</dbReference>
<keyword evidence="3 8" id="KW-0235">DNA replication</keyword>
<evidence type="ECO:0000256" key="7">
    <source>
        <dbReference type="ARBA" id="ARBA00023125"/>
    </source>
</evidence>
<dbReference type="Gene3D" id="1.10.1750.10">
    <property type="match status" value="1"/>
</dbReference>
<comment type="domain">
    <text evidence="8">Domain I is involved in oligomerization and binding regulators, domain II is flexibile and of varying length in different bacteria, domain III forms the AAA+ region, while domain IV binds dsDNA.</text>
</comment>
<dbReference type="CDD" id="cd06571">
    <property type="entry name" value="Bac_DnaA_C"/>
    <property type="match status" value="1"/>
</dbReference>
<dbReference type="InterPro" id="IPR013159">
    <property type="entry name" value="DnaA_C"/>
</dbReference>
<dbReference type="InterPro" id="IPR003593">
    <property type="entry name" value="AAA+_ATPase"/>
</dbReference>
<comment type="function">
    <text evidence="8 10">Plays an essential role in the initiation and regulation of chromosomal replication. ATP-DnaA binds to the origin of replication (oriC) to initiate formation of the DNA replication initiation complex once per cell cycle. Binds the DnaA box (a 9 base pair repeat at the origin) and separates the double-stranded (ds)DNA. Forms a right-handed helical filament on oriC DNA; dsDNA binds to the exterior of the filament while single-stranded (ss)DNA is stabiized in the filament's interior. The ATP-DnaA-oriC complex binds and stabilizes one strand of the AT-rich DNA unwinding element (DUE), permitting loading of DNA polymerase. After initiation quickly degrades to an ADP-DnaA complex that is not apt for DNA replication. Binds acidic phospholipids.</text>
</comment>
<dbReference type="InterPro" id="IPR001957">
    <property type="entry name" value="Chromosome_initiator_DnaA"/>
</dbReference>
<dbReference type="SMART" id="SM00382">
    <property type="entry name" value="AAA"/>
    <property type="match status" value="1"/>
</dbReference>
<dbReference type="PROSITE" id="PS01008">
    <property type="entry name" value="DNAA"/>
    <property type="match status" value="1"/>
</dbReference>
<dbReference type="InterPro" id="IPR018312">
    <property type="entry name" value="Chromosome_initiator_DnaA_CS"/>
</dbReference>
<feature type="compositionally biased region" description="Low complexity" evidence="12">
    <location>
        <begin position="233"/>
        <end position="280"/>
    </location>
</feature>
<dbReference type="Proteomes" id="UP000805614">
    <property type="component" value="Unassembled WGS sequence"/>
</dbReference>
<evidence type="ECO:0000256" key="8">
    <source>
        <dbReference type="HAMAP-Rule" id="MF_00377"/>
    </source>
</evidence>
<dbReference type="InterPro" id="IPR020591">
    <property type="entry name" value="Chromosome_initiator_DnaA-like"/>
</dbReference>
<keyword evidence="16" id="KW-1185">Reference proteome</keyword>
<dbReference type="NCBIfam" id="TIGR00362">
    <property type="entry name" value="DnaA"/>
    <property type="match status" value="1"/>
</dbReference>
<feature type="binding site" evidence="8">
    <location>
        <position position="400"/>
    </location>
    <ligand>
        <name>ATP</name>
        <dbReference type="ChEBI" id="CHEBI:30616"/>
    </ligand>
</feature>
<feature type="binding site" evidence="8">
    <location>
        <position position="401"/>
    </location>
    <ligand>
        <name>ATP</name>
        <dbReference type="ChEBI" id="CHEBI:30616"/>
    </ligand>
</feature>
<dbReference type="EMBL" id="JABVEC010000007">
    <property type="protein sequence ID" value="MBC6466187.1"/>
    <property type="molecule type" value="Genomic_DNA"/>
</dbReference>
<feature type="domain" description="AAA+ ATPase" evidence="13">
    <location>
        <begin position="387"/>
        <end position="515"/>
    </location>
</feature>
<keyword evidence="6 8" id="KW-0446">Lipid-binding</keyword>
<gene>
    <name evidence="8 15" type="primary">dnaA</name>
    <name evidence="15" type="ORF">HKK74_11845</name>
</gene>
<evidence type="ECO:0000256" key="2">
    <source>
        <dbReference type="ARBA" id="ARBA00022490"/>
    </source>
</evidence>
<evidence type="ECO:0000256" key="9">
    <source>
        <dbReference type="NCBIfam" id="TIGR00362"/>
    </source>
</evidence>
<feature type="compositionally biased region" description="Pro residues" evidence="12">
    <location>
        <begin position="111"/>
        <end position="120"/>
    </location>
</feature>
<keyword evidence="2 8" id="KW-0963">Cytoplasm</keyword>
<comment type="subcellular location">
    <subcellularLocation>
        <location evidence="8">Cytoplasm</location>
    </subcellularLocation>
</comment>
<evidence type="ECO:0000256" key="4">
    <source>
        <dbReference type="ARBA" id="ARBA00022741"/>
    </source>
</evidence>
<feature type="binding site" evidence="8">
    <location>
        <position position="398"/>
    </location>
    <ligand>
        <name>ATP</name>
        <dbReference type="ChEBI" id="CHEBI:30616"/>
    </ligand>
</feature>
<evidence type="ECO:0000256" key="5">
    <source>
        <dbReference type="ARBA" id="ARBA00022840"/>
    </source>
</evidence>
<dbReference type="PRINTS" id="PR00051">
    <property type="entry name" value="DNAA"/>
</dbReference>
<dbReference type="InterPro" id="IPR038454">
    <property type="entry name" value="DnaA_N_sf"/>
</dbReference>
<dbReference type="Gene3D" id="3.30.300.180">
    <property type="match status" value="1"/>
</dbReference>
<feature type="region of interest" description="Disordered" evidence="12">
    <location>
        <begin position="79"/>
        <end position="354"/>
    </location>
</feature>
<feature type="domain" description="Chromosomal replication initiator DnaA C-terminal" evidence="14">
    <location>
        <begin position="599"/>
        <end position="668"/>
    </location>
</feature>
<comment type="subunit">
    <text evidence="8">Oligomerizes as a right-handed, spiral filament on DNA at oriC.</text>
</comment>
<keyword evidence="4 8" id="KW-0547">Nucleotide-binding</keyword>
<dbReference type="CDD" id="cd00009">
    <property type="entry name" value="AAA"/>
    <property type="match status" value="1"/>
</dbReference>
<evidence type="ECO:0000256" key="11">
    <source>
        <dbReference type="RuleBase" id="RU004227"/>
    </source>
</evidence>
<dbReference type="InterPro" id="IPR027417">
    <property type="entry name" value="P-loop_NTPase"/>
</dbReference>
<dbReference type="Pfam" id="PF08299">
    <property type="entry name" value="Bac_DnaA_C"/>
    <property type="match status" value="1"/>
</dbReference>
<feature type="region of interest" description="Domain III, AAA+ region" evidence="8">
    <location>
        <begin position="354"/>
        <end position="570"/>
    </location>
</feature>
<dbReference type="Gene3D" id="3.40.50.300">
    <property type="entry name" value="P-loop containing nucleotide triphosphate hydrolases"/>
    <property type="match status" value="1"/>
</dbReference>
<keyword evidence="5 8" id="KW-0067">ATP-binding</keyword>
<comment type="similarity">
    <text evidence="1 8 11">Belongs to the DnaA family.</text>
</comment>
<evidence type="ECO:0000313" key="16">
    <source>
        <dbReference type="Proteomes" id="UP000805614"/>
    </source>
</evidence>
<dbReference type="SMART" id="SM00760">
    <property type="entry name" value="Bac_DnaA_C"/>
    <property type="match status" value="1"/>
</dbReference>
<feature type="compositionally biased region" description="Basic and acidic residues" evidence="12">
    <location>
        <begin position="288"/>
        <end position="306"/>
    </location>
</feature>
<dbReference type="NCBIfam" id="NF010686">
    <property type="entry name" value="PRK14086.1"/>
    <property type="match status" value="1"/>
</dbReference>
<protein>
    <recommendedName>
        <fullName evidence="8 9">Chromosomal replication initiator protein DnaA</fullName>
    </recommendedName>
</protein>
<dbReference type="PANTHER" id="PTHR30050">
    <property type="entry name" value="CHROMOSOMAL REPLICATION INITIATOR PROTEIN DNAA"/>
    <property type="match status" value="1"/>
</dbReference>
<evidence type="ECO:0000256" key="1">
    <source>
        <dbReference type="ARBA" id="ARBA00006583"/>
    </source>
</evidence>
<evidence type="ECO:0000256" key="6">
    <source>
        <dbReference type="ARBA" id="ARBA00023121"/>
    </source>
</evidence>
<evidence type="ECO:0000259" key="14">
    <source>
        <dbReference type="SMART" id="SM00760"/>
    </source>
</evidence>
<sequence length="696" mass="77488">MDGQDLAAAWARTLEALSAGELPPNYRAWLPLTRPLALVEDTALLAAPNEFAKEAFEVRMRALITRELSRELGREIRIAVTVQPDQPRSAPTGEPSGYENQPAQGFIHNPVPNPQPPGGYPVPDGRGHESPYPPQFQQEHQGEAAHGSSHQNPPHHNAQHPQHHTPAYGTGQPGGYPGPPAPPEGGPTTSRQPGGGHAPSHITGHTLGGSLGSGPSRRPDDSAFPPPDRPRSDYPQQDYPQQDYPQPEYQQQDYPQSEYPQQDYPQQEYQQSEYPQQDYPRPGYAQSEPRRPDFARSDHPQGERDPFAVGTSADRTEIDPAAPWQPPRRASVPEPRPPQGKESGEPKARPEQARLNPKYTFETFVIGSSNRFAHAAAVAVAEAPAKAYNPLFVYGESGLGKTHLLHAVGHYAQSLFNGARVRYVSSEEFTNDFINAIRDGKADGFRRRYRDVDILLVDDIQFLENKEQTQEEFFHTFNTLHNANKQIVISSDRPPKQLVTLEDRLRNRFEWGLITDVQPPELETRIAILSKKAAQEGLAAPRDVLEFIASKISTNIRELEGALIRVTAFASLNRQSVDMQLAEIVLKDLIPDATGPEITAATIMAQTATYFGIAIDDLCGPSRSRVLVTARQIAMYLCRELTEMSLPKIGQQFGGRDHTTVMHAERKIRSLMAERRSIYNQVTELTNRIKQQARNR</sequence>
<evidence type="ECO:0000259" key="13">
    <source>
        <dbReference type="SMART" id="SM00382"/>
    </source>
</evidence>
<accession>A0ABR7LMX4</accession>
<dbReference type="Pfam" id="PF00308">
    <property type="entry name" value="Bac_DnaA"/>
    <property type="match status" value="1"/>
</dbReference>
<organism evidence="15 16">
    <name type="scientific">Actinomadura alba</name>
    <dbReference type="NCBI Taxonomy" id="406431"/>
    <lineage>
        <taxon>Bacteria</taxon>
        <taxon>Bacillati</taxon>
        <taxon>Actinomycetota</taxon>
        <taxon>Actinomycetes</taxon>
        <taxon>Streptosporangiales</taxon>
        <taxon>Thermomonosporaceae</taxon>
        <taxon>Actinomadura</taxon>
    </lineage>
</organism>